<dbReference type="InterPro" id="IPR025751">
    <property type="entry name" value="RsbRD_N_dom"/>
</dbReference>
<evidence type="ECO:0000313" key="5">
    <source>
        <dbReference type="EMBL" id="XDQ15560.1"/>
    </source>
</evidence>
<accession>A0AB39NCS4</accession>
<dbReference type="RefSeq" id="WP_369275492.1">
    <property type="nucleotide sequence ID" value="NZ_CP163432.1"/>
</dbReference>
<dbReference type="EMBL" id="CP163432">
    <property type="protein sequence ID" value="XDQ15560.1"/>
    <property type="molecule type" value="Genomic_DNA"/>
</dbReference>
<dbReference type="Pfam" id="PF17853">
    <property type="entry name" value="GGDEF_2"/>
    <property type="match status" value="1"/>
</dbReference>
<name>A0AB39NCS4_9ACTN</name>
<dbReference type="AlphaFoldDB" id="A0AB39NCS4"/>
<dbReference type="PANTHER" id="PTHR33744">
    <property type="entry name" value="CARBOHYDRATE DIACID REGULATOR"/>
    <property type="match status" value="1"/>
</dbReference>
<evidence type="ECO:0000256" key="1">
    <source>
        <dbReference type="ARBA" id="ARBA00006754"/>
    </source>
</evidence>
<reference evidence="5" key="1">
    <citation type="submission" date="2024-07" db="EMBL/GenBank/DDBJ databases">
        <authorList>
            <person name="Yu S.T."/>
        </authorList>
    </citation>
    <scope>NUCLEOTIDE SEQUENCE</scope>
    <source>
        <strain evidence="5">R11</strain>
    </source>
</reference>
<dbReference type="Pfam" id="PF14361">
    <property type="entry name" value="RsbRD_N"/>
    <property type="match status" value="1"/>
</dbReference>
<dbReference type="PANTHER" id="PTHR33744:SF7">
    <property type="entry name" value="PUCR FAMILY TRANSCRIPTIONAL REGULATOR"/>
    <property type="match status" value="1"/>
</dbReference>
<feature type="domain" description="PucR C-terminal helix-turn-helix" evidence="2">
    <location>
        <begin position="364"/>
        <end position="422"/>
    </location>
</feature>
<proteinExistence type="inferred from homology"/>
<organism evidence="5">
    <name type="scientific">Streptomyces sp. R11</name>
    <dbReference type="NCBI Taxonomy" id="3238625"/>
    <lineage>
        <taxon>Bacteria</taxon>
        <taxon>Bacillati</taxon>
        <taxon>Actinomycetota</taxon>
        <taxon>Actinomycetes</taxon>
        <taxon>Kitasatosporales</taxon>
        <taxon>Streptomycetaceae</taxon>
        <taxon>Streptomyces</taxon>
    </lineage>
</organism>
<sequence>MPRGPALGAPALSEPLSRERHRILHTVHDRLEDVAKTAVAVMRTEIPSYALQDERFFDDVRDQVLTHYRMQLAALAGDQDIAPEDLVFSRAAAMRRARAGFALEDWISAFRVGRQVLWDELLDCAGTSAEAQQAALSLVTPLMRYVDYASTHAAQAYVEYQQHVVADADRERRDLLDQLLAGAAPTRGPLLAAAQAYGIGPHSPMMAVVAVCVGDTRTGDPTSAEQGYATSASIGVAGPWAGRTLVVVRHGEVVAVPVVRTGMDAEDICAHFEAVQQRLAREGTMLSMGISTVAQGAGELPRAYEEARAALDLVPSGSGGGVAALPRLSPFDYLALRADDLARQLVDPRVRALLDEDRRRGDTLAATIRAFAEADLNLRLAADRLRVHHNTAHYRLRRIEERTGRSPRRIADLLELLVALAIRDGAGEGGDCR</sequence>
<comment type="similarity">
    <text evidence="1">Belongs to the CdaR family.</text>
</comment>
<feature type="domain" description="CdaR GGDEF-like" evidence="4">
    <location>
        <begin position="189"/>
        <end position="313"/>
    </location>
</feature>
<evidence type="ECO:0000259" key="3">
    <source>
        <dbReference type="Pfam" id="PF14361"/>
    </source>
</evidence>
<dbReference type="Pfam" id="PF13556">
    <property type="entry name" value="HTH_30"/>
    <property type="match status" value="1"/>
</dbReference>
<dbReference type="InterPro" id="IPR041522">
    <property type="entry name" value="CdaR_GGDEF"/>
</dbReference>
<evidence type="ECO:0000259" key="4">
    <source>
        <dbReference type="Pfam" id="PF17853"/>
    </source>
</evidence>
<feature type="domain" description="RsbT co-antagonist protein RsbRD N-terminal" evidence="3">
    <location>
        <begin position="33"/>
        <end position="172"/>
    </location>
</feature>
<gene>
    <name evidence="5" type="ORF">AB5J55_40905</name>
</gene>
<evidence type="ECO:0000259" key="2">
    <source>
        <dbReference type="Pfam" id="PF13556"/>
    </source>
</evidence>
<protein>
    <submittedName>
        <fullName evidence="5">PucR family transcriptional regulator</fullName>
    </submittedName>
</protein>
<dbReference type="InterPro" id="IPR051448">
    <property type="entry name" value="CdaR-like_regulators"/>
</dbReference>
<dbReference type="Gene3D" id="1.10.10.2840">
    <property type="entry name" value="PucR C-terminal helix-turn-helix domain"/>
    <property type="match status" value="1"/>
</dbReference>
<dbReference type="InterPro" id="IPR042070">
    <property type="entry name" value="PucR_C-HTH_sf"/>
</dbReference>
<dbReference type="InterPro" id="IPR025736">
    <property type="entry name" value="PucR_C-HTH_dom"/>
</dbReference>